<proteinExistence type="predicted"/>
<evidence type="ECO:0000313" key="2">
    <source>
        <dbReference type="EMBL" id="AWR96019.1"/>
    </source>
</evidence>
<evidence type="ECO:0000313" key="3">
    <source>
        <dbReference type="Proteomes" id="UP000248044"/>
    </source>
</evidence>
<evidence type="ECO:0000256" key="1">
    <source>
        <dbReference type="ARBA" id="ARBA00001936"/>
    </source>
</evidence>
<reference evidence="2 3" key="1">
    <citation type="submission" date="2018-05" db="EMBL/GenBank/DDBJ databases">
        <title>Complete Genome Sequences of Extremely Thermoacidophilic, Metal-Mobilizing Type-Strain Members of the Archaeal Family Sulfolobaceae: Acidianus brierleyi DSM-1651T, Acidianus sulfidivorans DSM-18786T, Metallosphaera hakonensis DSM-7519T, and Metallosphaera prunae DSM-10039T.</title>
        <authorList>
            <person name="Counts J.A."/>
            <person name="Kelly R.M."/>
        </authorList>
    </citation>
    <scope>NUCLEOTIDE SEQUENCE [LARGE SCALE GENOMIC DNA]</scope>
    <source>
        <strain evidence="2 3">DSM 1651</strain>
    </source>
</reference>
<dbReference type="OrthoDB" id="19284at2157"/>
<dbReference type="Gene3D" id="3.90.320.10">
    <property type="match status" value="1"/>
</dbReference>
<gene>
    <name evidence="2" type="primary">cas4a</name>
    <name evidence="2" type="ORF">DFR85_12135</name>
</gene>
<name>A0A2U9IJ08_9CREN</name>
<dbReference type="PIRSF" id="PIRSF009226">
    <property type="entry name" value="UCP009226"/>
    <property type="match status" value="1"/>
</dbReference>
<protein>
    <submittedName>
        <fullName evidence="2">Type I-A CRISPR-associated protein Cas4/Csa1</fullName>
    </submittedName>
</protein>
<accession>A0A2U9IJ08</accession>
<dbReference type="AlphaFoldDB" id="A0A2U9IJ08"/>
<dbReference type="Proteomes" id="UP000248044">
    <property type="component" value="Chromosome"/>
</dbReference>
<dbReference type="InterPro" id="IPR011604">
    <property type="entry name" value="PDDEXK-like_dom_sf"/>
</dbReference>
<dbReference type="Pfam" id="PF06023">
    <property type="entry name" value="Csa1"/>
    <property type="match status" value="1"/>
</dbReference>
<dbReference type="EMBL" id="CP029289">
    <property type="protein sequence ID" value="AWR96019.1"/>
    <property type="molecule type" value="Genomic_DNA"/>
</dbReference>
<dbReference type="NCBIfam" id="TIGR01896">
    <property type="entry name" value="cas_AF1879"/>
    <property type="match status" value="1"/>
</dbReference>
<comment type="cofactor">
    <cofactor evidence="1">
        <name>Mn(2+)</name>
        <dbReference type="ChEBI" id="CHEBI:29035"/>
    </cofactor>
</comment>
<dbReference type="KEGG" id="abri:DFR85_12135"/>
<keyword evidence="3" id="KW-1185">Reference proteome</keyword>
<dbReference type="InterPro" id="IPR009260">
    <property type="entry name" value="CRISPR-ass_Csa1"/>
</dbReference>
<sequence>MLTRLDMIRGLKSLHEIRATDPVQEELRGWYYYSPPVKPRAYLSLSISDVAYAYCPTKRDVYLRKVTGSKGNYEKPQIINGTAIHKVFYKASKDVWSIISLGKDPIESFNSLAPELECPQNLQNYCIKLYKYLTMLWLSEVAKARSSYGGESIGLVPWLSEVRVDGSMLGLSNRLSIDAIADFSIIEIKTGKQEDFHKLGVVGYALAIESSMEIPIDYGFLIYVNGFNRDSIEISTNAIYISSDLRKEFLDRRDDVIDMILSEKDPGMPASCPDSCPFIEVCRK</sequence>
<organism evidence="2 3">
    <name type="scientific">Acidianus brierleyi</name>
    <dbReference type="NCBI Taxonomy" id="41673"/>
    <lineage>
        <taxon>Archaea</taxon>
        <taxon>Thermoproteota</taxon>
        <taxon>Thermoprotei</taxon>
        <taxon>Sulfolobales</taxon>
        <taxon>Sulfolobaceae</taxon>
        <taxon>Acidianus</taxon>
    </lineage>
</organism>